<keyword evidence="7" id="KW-1185">Reference proteome</keyword>
<gene>
    <name evidence="6" type="ORF">D0Y65_028677</name>
</gene>
<evidence type="ECO:0000313" key="6">
    <source>
        <dbReference type="EMBL" id="RZB77811.1"/>
    </source>
</evidence>
<dbReference type="SUPFAM" id="SSF51735">
    <property type="entry name" value="NAD(P)-binding Rossmann-fold domains"/>
    <property type="match status" value="1"/>
</dbReference>
<dbReference type="PRINTS" id="PR00081">
    <property type="entry name" value="GDHRDH"/>
</dbReference>
<dbReference type="EMBL" id="QZWG01000011">
    <property type="protein sequence ID" value="RZB77811.1"/>
    <property type="molecule type" value="Genomic_DNA"/>
</dbReference>
<keyword evidence="4" id="KW-0735">Signal-anchor</keyword>
<dbReference type="AlphaFoldDB" id="A0A445HVJ0"/>
<dbReference type="GO" id="GO:0016491">
    <property type="term" value="F:oxidoreductase activity"/>
    <property type="evidence" value="ECO:0007669"/>
    <property type="project" value="UniProtKB-KW"/>
</dbReference>
<accession>A0A445HVJ0</accession>
<comment type="caution">
    <text evidence="6">The sequence shown here is derived from an EMBL/GenBank/DDBJ whole genome shotgun (WGS) entry which is preliminary data.</text>
</comment>
<dbReference type="Proteomes" id="UP000289340">
    <property type="component" value="Chromosome 11"/>
</dbReference>
<dbReference type="InterPro" id="IPR002347">
    <property type="entry name" value="SDR_fam"/>
</dbReference>
<dbReference type="Gene3D" id="3.40.50.720">
    <property type="entry name" value="NAD(P)-binding Rossmann-like Domain"/>
    <property type="match status" value="1"/>
</dbReference>
<name>A0A445HVJ0_GLYSO</name>
<evidence type="ECO:0000256" key="5">
    <source>
        <dbReference type="ARBA" id="ARBA00023002"/>
    </source>
</evidence>
<evidence type="ECO:0000256" key="4">
    <source>
        <dbReference type="ARBA" id="ARBA00022968"/>
    </source>
</evidence>
<keyword evidence="3" id="KW-0521">NADP</keyword>
<dbReference type="GO" id="GO:0005829">
    <property type="term" value="C:cytosol"/>
    <property type="evidence" value="ECO:0007669"/>
    <property type="project" value="TreeGrafter"/>
</dbReference>
<comment type="subcellular location">
    <subcellularLocation>
        <location evidence="1">Membrane</location>
        <topology evidence="1">Single-pass type II membrane protein</topology>
    </subcellularLocation>
</comment>
<keyword evidence="5" id="KW-0560">Oxidoreductase</keyword>
<dbReference type="PROSITE" id="PS00061">
    <property type="entry name" value="ADH_SHORT"/>
    <property type="match status" value="1"/>
</dbReference>
<dbReference type="InterPro" id="IPR036291">
    <property type="entry name" value="NAD(P)-bd_dom_sf"/>
</dbReference>
<evidence type="ECO:0000313" key="7">
    <source>
        <dbReference type="Proteomes" id="UP000289340"/>
    </source>
</evidence>
<proteinExistence type="inferred from homology"/>
<organism evidence="6 7">
    <name type="scientific">Glycine soja</name>
    <name type="common">Wild soybean</name>
    <dbReference type="NCBI Taxonomy" id="3848"/>
    <lineage>
        <taxon>Eukaryota</taxon>
        <taxon>Viridiplantae</taxon>
        <taxon>Streptophyta</taxon>
        <taxon>Embryophyta</taxon>
        <taxon>Tracheophyta</taxon>
        <taxon>Spermatophyta</taxon>
        <taxon>Magnoliopsida</taxon>
        <taxon>eudicotyledons</taxon>
        <taxon>Gunneridae</taxon>
        <taxon>Pentapetalae</taxon>
        <taxon>rosids</taxon>
        <taxon>fabids</taxon>
        <taxon>Fabales</taxon>
        <taxon>Fabaceae</taxon>
        <taxon>Papilionoideae</taxon>
        <taxon>50 kb inversion clade</taxon>
        <taxon>NPAAA clade</taxon>
        <taxon>indigoferoid/millettioid clade</taxon>
        <taxon>Phaseoleae</taxon>
        <taxon>Glycine</taxon>
        <taxon>Glycine subgen. Soja</taxon>
    </lineage>
</organism>
<sequence>MMSLHIHVCSQLFFYLHVIITLFKPLHLHVQLTHPLFSLSIPSQLFIEEAMDFLNFLLNLLVPPGSMITLAFSWPALCFLNFCEWLYNSIYGEDMDNKVVIITGASSGIGEASSLCIMHVSHFSPIHVSSTLNKAQIDCASMFEKIIVTYWQKLMWFSLELQQIAYEYALRRANLTLVARREHRLRGIAENAKRLGARHVMIMAADVVKEDDCRRFVNETINVFGRVDHLVNTVSLGHTFCFEEATDTSVFPVLLDINFWGNVYPTFVALPYLHQSNGRIIINASVESWLPMPRMSLYAAAKAALVNFYETLRFELKDEVGITIATHGWIGSEMTRGKFMLEEGAEMQWKEEREVHVTGGPVEEFARLIVSGACRGDAYVKFPSWYDVFLLYRVFAPRVLNWAFRLLISPQGTRRASSYVGTGKHIEAVGMVRPMAMLEGTSPTHNAIGPLTFSGQLISQHKLD</sequence>
<dbReference type="PANTHER" id="PTHR43391">
    <property type="entry name" value="RETINOL DEHYDROGENASE-RELATED"/>
    <property type="match status" value="1"/>
</dbReference>
<dbReference type="InterPro" id="IPR020904">
    <property type="entry name" value="Sc_DH/Rdtase_CS"/>
</dbReference>
<dbReference type="PANTHER" id="PTHR43391:SF14">
    <property type="entry name" value="DEHYDROGENASE_REDUCTASE SDR FAMILY PROTEIN 7-LIKE"/>
    <property type="match status" value="1"/>
</dbReference>
<evidence type="ECO:0000256" key="3">
    <source>
        <dbReference type="ARBA" id="ARBA00022857"/>
    </source>
</evidence>
<protein>
    <submittedName>
        <fullName evidence="6">11-beta-hydroxysteroid dehydrogenase-like 5</fullName>
    </submittedName>
</protein>
<comment type="similarity">
    <text evidence="2">Belongs to the short-chain dehydrogenases/reductases (SDR) family.</text>
</comment>
<reference evidence="6 7" key="1">
    <citation type="submission" date="2018-09" db="EMBL/GenBank/DDBJ databases">
        <title>A high-quality reference genome of wild soybean provides a powerful tool to mine soybean genomes.</title>
        <authorList>
            <person name="Xie M."/>
            <person name="Chung C.Y.L."/>
            <person name="Li M.-W."/>
            <person name="Wong F.-L."/>
            <person name="Chan T.-F."/>
            <person name="Lam H.-M."/>
        </authorList>
    </citation>
    <scope>NUCLEOTIDE SEQUENCE [LARGE SCALE GENOMIC DNA]</scope>
    <source>
        <strain evidence="7">cv. W05</strain>
        <tissue evidence="6">Hypocotyl of etiolated seedlings</tissue>
    </source>
</reference>
<dbReference type="GO" id="GO:0016020">
    <property type="term" value="C:membrane"/>
    <property type="evidence" value="ECO:0007669"/>
    <property type="project" value="UniProtKB-SubCell"/>
</dbReference>
<dbReference type="Pfam" id="PF00106">
    <property type="entry name" value="adh_short"/>
    <property type="match status" value="1"/>
</dbReference>
<evidence type="ECO:0000256" key="2">
    <source>
        <dbReference type="ARBA" id="ARBA00006484"/>
    </source>
</evidence>
<keyword evidence="4" id="KW-0812">Transmembrane</keyword>
<evidence type="ECO:0000256" key="1">
    <source>
        <dbReference type="ARBA" id="ARBA00004606"/>
    </source>
</evidence>